<evidence type="ECO:0000313" key="2">
    <source>
        <dbReference type="Proteomes" id="UP001275436"/>
    </source>
</evidence>
<dbReference type="Proteomes" id="UP001275436">
    <property type="component" value="Unassembled WGS sequence"/>
</dbReference>
<evidence type="ECO:0008006" key="3">
    <source>
        <dbReference type="Google" id="ProtNLM"/>
    </source>
</evidence>
<dbReference type="Pfam" id="PF13479">
    <property type="entry name" value="AAA_24"/>
    <property type="match status" value="1"/>
</dbReference>
<organism evidence="1 2">
    <name type="scientific">Oceanobacillus kimchii</name>
    <dbReference type="NCBI Taxonomy" id="746691"/>
    <lineage>
        <taxon>Bacteria</taxon>
        <taxon>Bacillati</taxon>
        <taxon>Bacillota</taxon>
        <taxon>Bacilli</taxon>
        <taxon>Bacillales</taxon>
        <taxon>Bacillaceae</taxon>
        <taxon>Oceanobacillus</taxon>
    </lineage>
</organism>
<protein>
    <recommendedName>
        <fullName evidence="3">ATP-binding protein</fullName>
    </recommendedName>
</protein>
<proteinExistence type="predicted"/>
<reference evidence="1 2" key="1">
    <citation type="submission" date="2023-02" db="EMBL/GenBank/DDBJ databases">
        <title>Oceanobacillus kimchii IFOP_LL358 isolated form Alexandrium catenella lab strain.</title>
        <authorList>
            <person name="Gajardo G."/>
            <person name="Ueki S."/>
            <person name="Maruyama F."/>
        </authorList>
    </citation>
    <scope>NUCLEOTIDE SEQUENCE [LARGE SCALE GENOMIC DNA]</scope>
    <source>
        <strain evidence="1 2">IFOP_LL358</strain>
    </source>
</reference>
<accession>A0ABQ5TNT0</accession>
<dbReference type="EMBL" id="BSKO01000001">
    <property type="protein sequence ID" value="GLO66222.1"/>
    <property type="molecule type" value="Genomic_DNA"/>
</dbReference>
<name>A0ABQ5TNT0_9BACI</name>
<keyword evidence="2" id="KW-1185">Reference proteome</keyword>
<comment type="caution">
    <text evidence="1">The sequence shown here is derived from an EMBL/GenBank/DDBJ whole genome shotgun (WGS) entry which is preliminary data.</text>
</comment>
<gene>
    <name evidence="1" type="ORF">MACH08_20060</name>
</gene>
<evidence type="ECO:0000313" key="1">
    <source>
        <dbReference type="EMBL" id="GLO66222.1"/>
    </source>
</evidence>
<sequence length="321" mass="36021">MGFSKPEKRSEGTKFLFFGEAGSGKTPTGLSFPGVALVDADSGSNFYDMRNVLATTPALSYKQLEEDLDELEMDEDSFKEIQTIAIDSLTRLHETLNIAMNEVAEDRAVNTGREAEAEGLSFREYGKIKTYYEKFYGRMVALAKQAKHLVFIAEQKDKTERTSSGEMKKIGVVPNAPKDIEFDFDVVVRTFQDKVKKDGKTQMIPKGEILKDRTGTYQVGDIVEKPSYENWKDAVEAALQGKKRSKQEIKTISEAAKDEISVVDDGDSLRKEATDYIKSFNDDQKNEAKEKLTEAIGSHRVDKVSDIKKLQKAVNILKTIK</sequence>
<dbReference type="RefSeq" id="WP_317958099.1">
    <property type="nucleotide sequence ID" value="NZ_BSKO01000001.1"/>
</dbReference>